<reference evidence="8" key="1">
    <citation type="submission" date="2025-08" db="UniProtKB">
        <authorList>
            <consortium name="RefSeq"/>
        </authorList>
    </citation>
    <scope>IDENTIFICATION</scope>
</reference>
<dbReference type="RefSeq" id="XP_039133697.1">
    <property type="nucleotide sequence ID" value="XM_039277763.1"/>
</dbReference>
<proteinExistence type="predicted"/>
<dbReference type="NCBIfam" id="TIGR01068">
    <property type="entry name" value="thioredoxin"/>
    <property type="match status" value="1"/>
</dbReference>
<evidence type="ECO:0000256" key="1">
    <source>
        <dbReference type="ARBA" id="ARBA00022448"/>
    </source>
</evidence>
<keyword evidence="3" id="KW-0249">Electron transport</keyword>
<dbReference type="InterPro" id="IPR036249">
    <property type="entry name" value="Thioredoxin-like_sf"/>
</dbReference>
<protein>
    <submittedName>
        <fullName evidence="8">Thioredoxin M1, chloroplastic-like</fullName>
    </submittedName>
</protein>
<dbReference type="GO" id="GO:0015035">
    <property type="term" value="F:protein-disulfide reductase activity"/>
    <property type="evidence" value="ECO:0007669"/>
    <property type="project" value="InterPro"/>
</dbReference>
<dbReference type="PROSITE" id="PS51352">
    <property type="entry name" value="THIOREDOXIN_2"/>
    <property type="match status" value="1"/>
</dbReference>
<evidence type="ECO:0000313" key="8">
    <source>
        <dbReference type="RefSeq" id="XP_039133697.1"/>
    </source>
</evidence>
<dbReference type="FunFam" id="3.40.30.10:FF:000001">
    <property type="entry name" value="Thioredoxin"/>
    <property type="match status" value="1"/>
</dbReference>
<dbReference type="InterPro" id="IPR017937">
    <property type="entry name" value="Thioredoxin_CS"/>
</dbReference>
<name>A0AB40C241_DIOCR</name>
<gene>
    <name evidence="8" type="primary">LOC120270687</name>
</gene>
<dbReference type="Gene3D" id="3.40.30.10">
    <property type="entry name" value="Glutaredoxin"/>
    <property type="match status" value="1"/>
</dbReference>
<dbReference type="PROSITE" id="PS00194">
    <property type="entry name" value="THIOREDOXIN_1"/>
    <property type="match status" value="1"/>
</dbReference>
<keyword evidence="1" id="KW-0813">Transport</keyword>
<dbReference type="PANTHER" id="PTHR45663">
    <property type="entry name" value="GEO12009P1"/>
    <property type="match status" value="1"/>
</dbReference>
<keyword evidence="4" id="KW-1015">Disulfide bond</keyword>
<keyword evidence="5" id="KW-0676">Redox-active center</keyword>
<dbReference type="InterPro" id="IPR013766">
    <property type="entry name" value="Thioredoxin_domain"/>
</dbReference>
<sequence length="188" mass="20611">MAAGVLESLAFPSSRPLSRSSFATMETMGPFFSTLASRKPGFLSGFKGLAITNHGSRRSLMRARNRRSSGCGAIVCERPASTTEVPDVTKATWQPLVLDSDTPVLVVFWATWCGPCRMIHPVISKISKDYEGKLKCFKLNTDENPDITTQYGIRSIPTMILFKNGEKKDTVIGAVQESTLVTCIGRFL</sequence>
<dbReference type="CDD" id="cd02947">
    <property type="entry name" value="TRX_family"/>
    <property type="match status" value="1"/>
</dbReference>
<keyword evidence="7" id="KW-1185">Reference proteome</keyword>
<evidence type="ECO:0000256" key="4">
    <source>
        <dbReference type="ARBA" id="ARBA00023157"/>
    </source>
</evidence>
<organism evidence="7 8">
    <name type="scientific">Dioscorea cayennensis subsp. rotundata</name>
    <name type="common">White Guinea yam</name>
    <name type="synonym">Dioscorea rotundata</name>
    <dbReference type="NCBI Taxonomy" id="55577"/>
    <lineage>
        <taxon>Eukaryota</taxon>
        <taxon>Viridiplantae</taxon>
        <taxon>Streptophyta</taxon>
        <taxon>Embryophyta</taxon>
        <taxon>Tracheophyta</taxon>
        <taxon>Spermatophyta</taxon>
        <taxon>Magnoliopsida</taxon>
        <taxon>Liliopsida</taxon>
        <taxon>Dioscoreales</taxon>
        <taxon>Dioscoreaceae</taxon>
        <taxon>Dioscorea</taxon>
    </lineage>
</organism>
<evidence type="ECO:0000313" key="7">
    <source>
        <dbReference type="Proteomes" id="UP001515500"/>
    </source>
</evidence>
<keyword evidence="2" id="KW-0809">Transit peptide</keyword>
<evidence type="ECO:0000259" key="6">
    <source>
        <dbReference type="PROSITE" id="PS51352"/>
    </source>
</evidence>
<dbReference type="SUPFAM" id="SSF52833">
    <property type="entry name" value="Thioredoxin-like"/>
    <property type="match status" value="1"/>
</dbReference>
<accession>A0AB40C241</accession>
<evidence type="ECO:0000256" key="3">
    <source>
        <dbReference type="ARBA" id="ARBA00022982"/>
    </source>
</evidence>
<dbReference type="Pfam" id="PF00085">
    <property type="entry name" value="Thioredoxin"/>
    <property type="match status" value="1"/>
</dbReference>
<evidence type="ECO:0000256" key="5">
    <source>
        <dbReference type="ARBA" id="ARBA00023284"/>
    </source>
</evidence>
<dbReference type="InterPro" id="IPR005746">
    <property type="entry name" value="Thioredoxin"/>
</dbReference>
<dbReference type="PRINTS" id="PR00421">
    <property type="entry name" value="THIOREDOXIN"/>
</dbReference>
<dbReference type="GeneID" id="120270687"/>
<dbReference type="Proteomes" id="UP001515500">
    <property type="component" value="Chromosome 2"/>
</dbReference>
<dbReference type="PANTHER" id="PTHR45663:SF11">
    <property type="entry name" value="GEO12009P1"/>
    <property type="match status" value="1"/>
</dbReference>
<dbReference type="AlphaFoldDB" id="A0AB40C241"/>
<dbReference type="GO" id="GO:0005737">
    <property type="term" value="C:cytoplasm"/>
    <property type="evidence" value="ECO:0007669"/>
    <property type="project" value="TreeGrafter"/>
</dbReference>
<feature type="domain" description="Thioredoxin" evidence="6">
    <location>
        <begin position="74"/>
        <end position="188"/>
    </location>
</feature>
<evidence type="ECO:0000256" key="2">
    <source>
        <dbReference type="ARBA" id="ARBA00022946"/>
    </source>
</evidence>